<sequence length="219" mass="23759">MLPLFLAVEGRTPLHAASSPTFLQRKPRWRDPSGWPEGRRPPASRRGGDSEGGELVETTPLPPSSSRPIMVGLPSGAPHAFPSAAVLSRLHYPPWDPLVRVPQVSCRLEPLLGSQCRIVEGGTRHRVPWGSANAFPLNYQLTTWDGEGEARAPPLFSRGGEDSSLRCALPHLPPARTALEGSKRLAEGRRPFGQPLGRRQWGRSGGGNHPSSPVTTLKF</sequence>
<dbReference type="Proteomes" id="UP001417504">
    <property type="component" value="Unassembled WGS sequence"/>
</dbReference>
<dbReference type="AlphaFoldDB" id="A0AAP0PHS6"/>
<proteinExistence type="predicted"/>
<protein>
    <submittedName>
        <fullName evidence="2">Uncharacterized protein</fullName>
    </submittedName>
</protein>
<gene>
    <name evidence="2" type="ORF">Sjap_004375</name>
</gene>
<evidence type="ECO:0000256" key="1">
    <source>
        <dbReference type="SAM" id="MobiDB-lite"/>
    </source>
</evidence>
<organism evidence="2 3">
    <name type="scientific">Stephania japonica</name>
    <dbReference type="NCBI Taxonomy" id="461633"/>
    <lineage>
        <taxon>Eukaryota</taxon>
        <taxon>Viridiplantae</taxon>
        <taxon>Streptophyta</taxon>
        <taxon>Embryophyta</taxon>
        <taxon>Tracheophyta</taxon>
        <taxon>Spermatophyta</taxon>
        <taxon>Magnoliopsida</taxon>
        <taxon>Ranunculales</taxon>
        <taxon>Menispermaceae</taxon>
        <taxon>Menispermoideae</taxon>
        <taxon>Cissampelideae</taxon>
        <taxon>Stephania</taxon>
    </lineage>
</organism>
<evidence type="ECO:0000313" key="2">
    <source>
        <dbReference type="EMBL" id="KAK9144472.1"/>
    </source>
</evidence>
<accession>A0AAP0PHS6</accession>
<feature type="compositionally biased region" description="Polar residues" evidence="1">
    <location>
        <begin position="209"/>
        <end position="219"/>
    </location>
</feature>
<feature type="region of interest" description="Disordered" evidence="1">
    <location>
        <begin position="16"/>
        <end position="69"/>
    </location>
</feature>
<feature type="region of interest" description="Disordered" evidence="1">
    <location>
        <begin position="180"/>
        <end position="219"/>
    </location>
</feature>
<name>A0AAP0PHS6_9MAGN</name>
<evidence type="ECO:0000313" key="3">
    <source>
        <dbReference type="Proteomes" id="UP001417504"/>
    </source>
</evidence>
<keyword evidence="3" id="KW-1185">Reference proteome</keyword>
<dbReference type="EMBL" id="JBBNAE010000002">
    <property type="protein sequence ID" value="KAK9144472.1"/>
    <property type="molecule type" value="Genomic_DNA"/>
</dbReference>
<reference evidence="2 3" key="1">
    <citation type="submission" date="2024-01" db="EMBL/GenBank/DDBJ databases">
        <title>Genome assemblies of Stephania.</title>
        <authorList>
            <person name="Yang L."/>
        </authorList>
    </citation>
    <scope>NUCLEOTIDE SEQUENCE [LARGE SCALE GENOMIC DNA]</scope>
    <source>
        <strain evidence="2">QJT</strain>
        <tissue evidence="2">Leaf</tissue>
    </source>
</reference>
<comment type="caution">
    <text evidence="2">The sequence shown here is derived from an EMBL/GenBank/DDBJ whole genome shotgun (WGS) entry which is preliminary data.</text>
</comment>
<feature type="compositionally biased region" description="Basic and acidic residues" evidence="1">
    <location>
        <begin position="181"/>
        <end position="190"/>
    </location>
</feature>